<feature type="region of interest" description="Disordered" evidence="1">
    <location>
        <begin position="1"/>
        <end position="29"/>
    </location>
</feature>
<dbReference type="Proteomes" id="UP000253507">
    <property type="component" value="Unassembled WGS sequence"/>
</dbReference>
<keyword evidence="3" id="KW-1185">Reference proteome</keyword>
<dbReference type="CDD" id="cd00586">
    <property type="entry name" value="4HBT"/>
    <property type="match status" value="1"/>
</dbReference>
<dbReference type="EMBL" id="QOIM01000036">
    <property type="protein sequence ID" value="RCG17437.1"/>
    <property type="molecule type" value="Genomic_DNA"/>
</dbReference>
<evidence type="ECO:0000256" key="1">
    <source>
        <dbReference type="SAM" id="MobiDB-lite"/>
    </source>
</evidence>
<gene>
    <name evidence="2" type="ORF">DQ392_16250</name>
</gene>
<dbReference type="GO" id="GO:0047617">
    <property type="term" value="F:fatty acyl-CoA hydrolase activity"/>
    <property type="evidence" value="ECO:0007669"/>
    <property type="project" value="TreeGrafter"/>
</dbReference>
<comment type="caution">
    <text evidence="2">The sequence shown here is derived from an EMBL/GenBank/DDBJ whole genome shotgun (WGS) entry which is preliminary data.</text>
</comment>
<name>A0A367EJ90_9ACTN</name>
<dbReference type="InterPro" id="IPR050563">
    <property type="entry name" value="4-hydroxybenzoyl-CoA_TE"/>
</dbReference>
<dbReference type="Gene3D" id="3.10.129.10">
    <property type="entry name" value="Hotdog Thioesterase"/>
    <property type="match status" value="1"/>
</dbReference>
<dbReference type="RefSeq" id="WP_114016348.1">
    <property type="nucleotide sequence ID" value="NZ_QOIM01000036.1"/>
</dbReference>
<evidence type="ECO:0000313" key="2">
    <source>
        <dbReference type="EMBL" id="RCG17437.1"/>
    </source>
</evidence>
<dbReference type="Pfam" id="PF13279">
    <property type="entry name" value="4HBT_2"/>
    <property type="match status" value="1"/>
</dbReference>
<dbReference type="PANTHER" id="PTHR31793:SF2">
    <property type="entry name" value="BLR1345 PROTEIN"/>
    <property type="match status" value="1"/>
</dbReference>
<organism evidence="2 3">
    <name type="scientific">Streptomyces reniochalinae</name>
    <dbReference type="NCBI Taxonomy" id="2250578"/>
    <lineage>
        <taxon>Bacteria</taxon>
        <taxon>Bacillati</taxon>
        <taxon>Actinomycetota</taxon>
        <taxon>Actinomycetes</taxon>
        <taxon>Kitasatosporales</taxon>
        <taxon>Streptomycetaceae</taxon>
        <taxon>Streptomyces</taxon>
    </lineage>
</organism>
<dbReference type="SUPFAM" id="SSF54637">
    <property type="entry name" value="Thioesterase/thiol ester dehydrase-isomerase"/>
    <property type="match status" value="1"/>
</dbReference>
<dbReference type="OrthoDB" id="9803287at2"/>
<protein>
    <submittedName>
        <fullName evidence="2">4-hydroxybenzoyl-CoA thioesterase</fullName>
    </submittedName>
</protein>
<sequence>MSSDTGEPGRPDRVVTPYEGTGHRDWDEAREIPTPLRLHDTPVSPRWVDYNGHMSESCYLLVFGDNSDAFFRYIGIGEEYRAAGRSLYTVESHLHNKREVTEGEPLQLSLRLLDFDAKRVHLFHEMRHGTDQTLLATAEQMLVHVDAGKGRSCPLPAELQQRLGAIHRAHSTAPLPEVVGKPMGIRRDRNT</sequence>
<proteinExistence type="predicted"/>
<dbReference type="AlphaFoldDB" id="A0A367EJ90"/>
<reference evidence="2 3" key="1">
    <citation type="submission" date="2018-06" db="EMBL/GenBank/DDBJ databases">
        <title>Streptomyces reniochalinae sp. nov. and Streptomyces diacarnus sp. nov. from marine sponges.</title>
        <authorList>
            <person name="Li L."/>
        </authorList>
    </citation>
    <scope>NUCLEOTIDE SEQUENCE [LARGE SCALE GENOMIC DNA]</scope>
    <source>
        <strain evidence="2 3">LHW50302</strain>
    </source>
</reference>
<dbReference type="InterPro" id="IPR029069">
    <property type="entry name" value="HotDog_dom_sf"/>
</dbReference>
<evidence type="ECO:0000313" key="3">
    <source>
        <dbReference type="Proteomes" id="UP000253507"/>
    </source>
</evidence>
<dbReference type="PANTHER" id="PTHR31793">
    <property type="entry name" value="4-HYDROXYBENZOYL-COA THIOESTERASE FAMILY MEMBER"/>
    <property type="match status" value="1"/>
</dbReference>
<accession>A0A367EJ90</accession>